<feature type="domain" description="CCHC-type" evidence="15">
    <location>
        <begin position="1043"/>
        <end position="1060"/>
    </location>
</feature>
<comment type="function">
    <text evidence="13">Introduces a single-strand break via transesterification at a target site in duplex DNA. Releases the supercoiling and torsional tension of DNA introduced during the DNA replication and transcription by transiently cleaving and rejoining one strand of the DNA duplex. The scissile phosphodiester is attacked by the catalytic tyrosine of the enzyme, resulting in the formation of a DNA-(5'-phosphotyrosyl)-enzyme intermediate and the expulsion of a 3'-OH DNA strand.</text>
</comment>
<dbReference type="InterPro" id="IPR023406">
    <property type="entry name" value="Topo_IA_AS"/>
</dbReference>
<dbReference type="AlphaFoldDB" id="A0A9P0CS62"/>
<evidence type="ECO:0000256" key="1">
    <source>
        <dbReference type="ARBA" id="ARBA00000213"/>
    </source>
</evidence>
<dbReference type="CDD" id="cd00186">
    <property type="entry name" value="TOP1Ac"/>
    <property type="match status" value="1"/>
</dbReference>
<dbReference type="OrthoDB" id="430051at2759"/>
<dbReference type="GO" id="GO:0003677">
    <property type="term" value="F:DNA binding"/>
    <property type="evidence" value="ECO:0007669"/>
    <property type="project" value="UniProtKB-KW"/>
</dbReference>
<dbReference type="GO" id="GO:0008270">
    <property type="term" value="F:zinc ion binding"/>
    <property type="evidence" value="ECO:0007669"/>
    <property type="project" value="UniProtKB-KW"/>
</dbReference>
<evidence type="ECO:0000259" key="18">
    <source>
        <dbReference type="PROSITE" id="PS52039"/>
    </source>
</evidence>
<dbReference type="GO" id="GO:0003917">
    <property type="term" value="F:DNA topoisomerase type I (single strand cut, ATP-independent) activity"/>
    <property type="evidence" value="ECO:0007669"/>
    <property type="project" value="UniProtKB-EC"/>
</dbReference>
<evidence type="ECO:0000313" key="20">
    <source>
        <dbReference type="Proteomes" id="UP001153636"/>
    </source>
</evidence>
<dbReference type="InterPro" id="IPR003601">
    <property type="entry name" value="Topo_IA_2"/>
</dbReference>
<dbReference type="PROSITE" id="PS50158">
    <property type="entry name" value="ZF_CCHC"/>
    <property type="match status" value="1"/>
</dbReference>
<dbReference type="SUPFAM" id="SSF57783">
    <property type="entry name" value="Zinc beta-ribbon"/>
    <property type="match status" value="1"/>
</dbReference>
<dbReference type="InterPro" id="IPR013824">
    <property type="entry name" value="Topo_IA_cen_sub1"/>
</dbReference>
<dbReference type="Gene3D" id="2.70.20.10">
    <property type="entry name" value="Topoisomerase I, domain 3"/>
    <property type="match status" value="1"/>
</dbReference>
<evidence type="ECO:0000256" key="3">
    <source>
        <dbReference type="ARBA" id="ARBA00012891"/>
    </source>
</evidence>
<organism evidence="19 20">
    <name type="scientific">Psylliodes chrysocephalus</name>
    <dbReference type="NCBI Taxonomy" id="3402493"/>
    <lineage>
        <taxon>Eukaryota</taxon>
        <taxon>Metazoa</taxon>
        <taxon>Ecdysozoa</taxon>
        <taxon>Arthropoda</taxon>
        <taxon>Hexapoda</taxon>
        <taxon>Insecta</taxon>
        <taxon>Pterygota</taxon>
        <taxon>Neoptera</taxon>
        <taxon>Endopterygota</taxon>
        <taxon>Coleoptera</taxon>
        <taxon>Polyphaga</taxon>
        <taxon>Cucujiformia</taxon>
        <taxon>Chrysomeloidea</taxon>
        <taxon>Chrysomelidae</taxon>
        <taxon>Galerucinae</taxon>
        <taxon>Alticini</taxon>
        <taxon>Psylliodes</taxon>
    </lineage>
</organism>
<dbReference type="GO" id="GO:0031422">
    <property type="term" value="C:RecQ family helicase-topoisomerase III complex"/>
    <property type="evidence" value="ECO:0007669"/>
    <property type="project" value="TreeGrafter"/>
</dbReference>
<dbReference type="FunFam" id="3.40.50.140:FF:000003">
    <property type="entry name" value="DNA topoisomerase"/>
    <property type="match status" value="1"/>
</dbReference>
<dbReference type="Proteomes" id="UP001153636">
    <property type="component" value="Chromosome 3"/>
</dbReference>
<dbReference type="CDD" id="cd03362">
    <property type="entry name" value="TOPRIM_TopoIA_TopoIII"/>
    <property type="match status" value="1"/>
</dbReference>
<dbReference type="InterPro" id="IPR013825">
    <property type="entry name" value="Topo_IA_cen_sub2"/>
</dbReference>
<sequence length="1061" mass="118431">MILRILKTIHSTFSFKCFSTKVNMPRRYLNVAEKNDAAKNIAQLLSRGTSNKREGMSVYNKIYEFDATVFNEQARMLMTSVSGHLLNNAFTGAYKNWNTCSPLVLFDAPIVKYCPEDFLKVKKTLEREIRSCDGLILWTDCDREGENIAFEIIKVCTDVKPNLRIYRAKFSEITAASVFRALSTLGQPNKNVSDAVDVRMELDLRTGAAFTRLQTLRLQKVFPQKLADKVISYGSCQFPTLGFVVERYQAIEDFIAEPFWRIKVSHTVGDITADFTWKRDRLFDKNACEAILDICQENPLATVESVESKEKSKWRPLPLDTVEMEKNVSRKLRINAKDTMKLAERLYTQGYISYPRTETNIFPKELNLSNLVQQQLNDARWGNFAQRIMDEGGPTPRHGKKSDQAHPPIHPTKYADNLGGNEQRLYEYIVRHFLACLHKDAKGFETIVSADIAGEKFQAKGLIILEKNYLEVYIYEKWNAKEINNYIVGQTFTPTLLDIVESSTAPPKLLTEADLIALMEKHGIGTDATHAEHIEKIKSREYVGLHENMYFVPGTLGMGLVEGYNNIGLEVSLAKPNLRAEFEKDLKLICDGIKDADEVKREQIAKYRAVFQTVMEKMRLIDQSLSTRLEDRPVDVPDAEIIANNEDQRPAMKCPKCGSDMVLRNKSNGPGKYLTCTGYPQCRHSIWFPTCVDNIEIQNQHCAECGPDYKQLKLKFKAMQNLFPGEPNPNILCIGGCDLNVLETLDISPSSVRGQGRPLVNIAAQFTNAQNQPAPNNIRRSSTPNNSITGSNQNPTHNWSADDTRRNSDSGFGGSNPSSSTSGSRNGNWLSKNFGSQNQPNATTNRTTILDVLPRPAAANNNNNAGCSGGAQNGEQMDEVVCSCNQDAILLTVRKDGPNQGKLFYKCANSTCNFFMWAPNADAEPGSNTNTSRQQYNTTNNDPSQINCDCRQPATLKTVSKAGPNTGRQFYCCQKPIGQGCKFFKWADQTDGGGDNNGSDGDGGGGGGGGNWNYGGGNNFVQRNKKTTNKRTAPYNNQTKAKRKCGICGEEGHTRNKCPNK</sequence>
<dbReference type="InterPro" id="IPR036875">
    <property type="entry name" value="Znf_CCHC_sf"/>
</dbReference>
<dbReference type="InterPro" id="IPR013498">
    <property type="entry name" value="Topo_IA_Znf"/>
</dbReference>
<dbReference type="Gene3D" id="1.10.290.10">
    <property type="entry name" value="Topoisomerase I, domain 4"/>
    <property type="match status" value="1"/>
</dbReference>
<feature type="compositionally biased region" description="Low complexity" evidence="14">
    <location>
        <begin position="815"/>
        <end position="828"/>
    </location>
</feature>
<dbReference type="Pfam" id="PF01131">
    <property type="entry name" value="Topoisom_bac"/>
    <property type="match status" value="1"/>
</dbReference>
<feature type="region of interest" description="Disordered" evidence="14">
    <location>
        <begin position="392"/>
        <end position="416"/>
    </location>
</feature>
<dbReference type="InterPro" id="IPR000380">
    <property type="entry name" value="Topo_IA"/>
</dbReference>
<keyword evidence="7" id="KW-0862">Zinc</keyword>
<keyword evidence="5" id="KW-0677">Repeat</keyword>
<dbReference type="Gene3D" id="3.40.50.140">
    <property type="match status" value="1"/>
</dbReference>
<protein>
    <recommendedName>
        <fullName evidence="3 13">DNA topoisomerase</fullName>
        <ecNumber evidence="3 13">5.6.2.1</ecNumber>
    </recommendedName>
</protein>
<evidence type="ECO:0000256" key="9">
    <source>
        <dbReference type="ARBA" id="ARBA00023125"/>
    </source>
</evidence>
<evidence type="ECO:0000256" key="14">
    <source>
        <dbReference type="SAM" id="MobiDB-lite"/>
    </source>
</evidence>
<feature type="compositionally biased region" description="Polar residues" evidence="14">
    <location>
        <begin position="767"/>
        <end position="799"/>
    </location>
</feature>
<accession>A0A9P0CS62</accession>
<evidence type="ECO:0000256" key="7">
    <source>
        <dbReference type="ARBA" id="ARBA00022833"/>
    </source>
</evidence>
<feature type="domain" description="GRF-type" evidence="17">
    <location>
        <begin position="948"/>
        <end position="990"/>
    </location>
</feature>
<dbReference type="PROSITE" id="PS50880">
    <property type="entry name" value="TOPRIM"/>
    <property type="match status" value="1"/>
</dbReference>
<dbReference type="GO" id="GO:0006310">
    <property type="term" value="P:DNA recombination"/>
    <property type="evidence" value="ECO:0007669"/>
    <property type="project" value="TreeGrafter"/>
</dbReference>
<evidence type="ECO:0000256" key="6">
    <source>
        <dbReference type="ARBA" id="ARBA00022771"/>
    </source>
</evidence>
<dbReference type="Gene3D" id="3.30.65.10">
    <property type="entry name" value="Bacterial Topoisomerase I, domain 1"/>
    <property type="match status" value="1"/>
</dbReference>
<dbReference type="InterPro" id="IPR001878">
    <property type="entry name" value="Znf_CCHC"/>
</dbReference>
<dbReference type="PANTHER" id="PTHR11390">
    <property type="entry name" value="PROKARYOTIC DNA TOPOISOMERASE"/>
    <property type="match status" value="1"/>
</dbReference>
<dbReference type="Pfam" id="PF01751">
    <property type="entry name" value="Toprim"/>
    <property type="match status" value="1"/>
</dbReference>
<evidence type="ECO:0000313" key="19">
    <source>
        <dbReference type="EMBL" id="CAH1108492.1"/>
    </source>
</evidence>
<dbReference type="InterPro" id="IPR034144">
    <property type="entry name" value="TOPRIM_TopoIII"/>
</dbReference>
<dbReference type="Gene3D" id="1.10.460.10">
    <property type="entry name" value="Topoisomerase I, domain 2"/>
    <property type="match status" value="1"/>
</dbReference>
<dbReference type="InterPro" id="IPR013826">
    <property type="entry name" value="Topo_IA_cen_sub3"/>
</dbReference>
<dbReference type="PANTHER" id="PTHR11390:SF21">
    <property type="entry name" value="DNA TOPOISOMERASE 3-ALPHA"/>
    <property type="match status" value="1"/>
</dbReference>
<dbReference type="InterPro" id="IPR006171">
    <property type="entry name" value="TOPRIM_dom"/>
</dbReference>
<comment type="function">
    <text evidence="11">Releases the supercoiling and torsional tension of DNA introduced during the DNA replication and transcription by transiently cleaving and rejoining one strand of the DNA duplex. Introduces a single-strand break via transesterification at a target site in duplex DNA. The scissile phosphodiester is attacked by the catalytic tyrosine of the enzyme, resulting in the formation of a DNA-(5'-phosphotyrosyl)-enzyme intermediate and the expulsion of a 3'-OH DNA strand. The free DNA strand than undergoes passage around the unbroken strand thus removing DNA supercoils. Finally, in the religation step, the DNA 3'-OH attacks the covalent intermediate to expel the active-site tyrosine and restore the DNA phosphodiester backbone. Weakly relaxes negative supercoils and displays a distinct preference for binding single-stranded DNA.</text>
</comment>
<dbReference type="SMART" id="SM00493">
    <property type="entry name" value="TOPRIM"/>
    <property type="match status" value="1"/>
</dbReference>
<dbReference type="Pfam" id="PF06839">
    <property type="entry name" value="Zn_ribbon_GRF"/>
    <property type="match status" value="2"/>
</dbReference>
<dbReference type="SMART" id="SM00437">
    <property type="entry name" value="TOP1Ac"/>
    <property type="match status" value="1"/>
</dbReference>
<keyword evidence="8 13" id="KW-0799">Topoisomerase</keyword>
<gene>
    <name evidence="19" type="ORF">PSYICH_LOCUS9416</name>
</gene>
<proteinExistence type="inferred from homology"/>
<evidence type="ECO:0000256" key="10">
    <source>
        <dbReference type="ARBA" id="ARBA00023235"/>
    </source>
</evidence>
<evidence type="ECO:0000256" key="13">
    <source>
        <dbReference type="RuleBase" id="RU362092"/>
    </source>
</evidence>
<evidence type="ECO:0000256" key="4">
    <source>
        <dbReference type="ARBA" id="ARBA00022723"/>
    </source>
</evidence>
<keyword evidence="10 13" id="KW-0413">Isomerase</keyword>
<evidence type="ECO:0000256" key="11">
    <source>
        <dbReference type="ARBA" id="ARBA00056363"/>
    </source>
</evidence>
<feature type="region of interest" description="Disordered" evidence="14">
    <location>
        <begin position="767"/>
        <end position="843"/>
    </location>
</feature>
<dbReference type="SUPFAM" id="SSF56712">
    <property type="entry name" value="Prokaryotic type I DNA topoisomerase"/>
    <property type="match status" value="1"/>
</dbReference>
<dbReference type="FunFam" id="1.10.290.10:FF:000001">
    <property type="entry name" value="DNA topoisomerase"/>
    <property type="match status" value="1"/>
</dbReference>
<evidence type="ECO:0000256" key="8">
    <source>
        <dbReference type="ARBA" id="ARBA00023029"/>
    </source>
</evidence>
<evidence type="ECO:0000256" key="12">
    <source>
        <dbReference type="PROSITE-ProRule" id="PRU00047"/>
    </source>
</evidence>
<feature type="domain" description="Toprim" evidence="16">
    <location>
        <begin position="27"/>
        <end position="171"/>
    </location>
</feature>
<name>A0A9P0CS62_9CUCU</name>
<evidence type="ECO:0000259" key="15">
    <source>
        <dbReference type="PROSITE" id="PS50158"/>
    </source>
</evidence>
<keyword evidence="4" id="KW-0479">Metal-binding</keyword>
<feature type="domain" description="Topo IA-type catalytic" evidence="18">
    <location>
        <begin position="189"/>
        <end position="611"/>
    </location>
</feature>
<dbReference type="SUPFAM" id="SSF57756">
    <property type="entry name" value="Retrovirus zinc finger-like domains"/>
    <property type="match status" value="1"/>
</dbReference>
<dbReference type="InterPro" id="IPR003602">
    <property type="entry name" value="Topo_IA_DNA-bd_dom"/>
</dbReference>
<reference evidence="19" key="1">
    <citation type="submission" date="2022-01" db="EMBL/GenBank/DDBJ databases">
        <authorList>
            <person name="King R."/>
        </authorList>
    </citation>
    <scope>NUCLEOTIDE SEQUENCE</scope>
</reference>
<dbReference type="InterPro" id="IPR013497">
    <property type="entry name" value="Topo_IA_cen"/>
</dbReference>
<feature type="region of interest" description="Disordered" evidence="14">
    <location>
        <begin position="992"/>
        <end position="1038"/>
    </location>
</feature>
<dbReference type="SMART" id="SM00436">
    <property type="entry name" value="TOP1Bc"/>
    <property type="match status" value="1"/>
</dbReference>
<comment type="catalytic activity">
    <reaction evidence="1 13">
        <text>ATP-independent breakage of single-stranded DNA, followed by passage and rejoining.</text>
        <dbReference type="EC" id="5.6.2.1"/>
    </reaction>
</comment>
<evidence type="ECO:0000256" key="5">
    <source>
        <dbReference type="ARBA" id="ARBA00022737"/>
    </source>
</evidence>
<dbReference type="PROSITE" id="PS00396">
    <property type="entry name" value="TOPO_IA_1"/>
    <property type="match status" value="1"/>
</dbReference>
<feature type="compositionally biased region" description="Gly residues" evidence="14">
    <location>
        <begin position="992"/>
        <end position="1018"/>
    </location>
</feature>
<evidence type="ECO:0000256" key="2">
    <source>
        <dbReference type="ARBA" id="ARBA00009446"/>
    </source>
</evidence>
<keyword evidence="20" id="KW-1185">Reference proteome</keyword>
<dbReference type="InterPro" id="IPR010666">
    <property type="entry name" value="Znf_GRF"/>
</dbReference>
<dbReference type="EC" id="5.6.2.1" evidence="3 13"/>
<dbReference type="Pfam" id="PF01396">
    <property type="entry name" value="Zn_ribbon_Top1"/>
    <property type="match status" value="1"/>
</dbReference>
<comment type="similarity">
    <text evidence="2 13">Belongs to the type IA topoisomerase family.</text>
</comment>
<keyword evidence="9 13" id="KW-0238">DNA-binding</keyword>
<dbReference type="GO" id="GO:0006281">
    <property type="term" value="P:DNA repair"/>
    <property type="evidence" value="ECO:0007669"/>
    <property type="project" value="TreeGrafter"/>
</dbReference>
<dbReference type="GO" id="GO:0006265">
    <property type="term" value="P:DNA topological change"/>
    <property type="evidence" value="ECO:0007669"/>
    <property type="project" value="InterPro"/>
</dbReference>
<dbReference type="EMBL" id="OV651815">
    <property type="protein sequence ID" value="CAH1108492.1"/>
    <property type="molecule type" value="Genomic_DNA"/>
</dbReference>
<dbReference type="PROSITE" id="PS52039">
    <property type="entry name" value="TOPO_IA_2"/>
    <property type="match status" value="1"/>
</dbReference>
<keyword evidence="6 12" id="KW-0863">Zinc-finger</keyword>
<dbReference type="FunFam" id="1.10.460.10:FF:000003">
    <property type="entry name" value="DNA topoisomerase"/>
    <property type="match status" value="1"/>
</dbReference>
<evidence type="ECO:0000259" key="16">
    <source>
        <dbReference type="PROSITE" id="PS50880"/>
    </source>
</evidence>
<feature type="domain" description="GRF-type" evidence="17">
    <location>
        <begin position="882"/>
        <end position="921"/>
    </location>
</feature>
<evidence type="ECO:0000259" key="17">
    <source>
        <dbReference type="PROSITE" id="PS51999"/>
    </source>
</evidence>
<dbReference type="GO" id="GO:0005634">
    <property type="term" value="C:nucleus"/>
    <property type="evidence" value="ECO:0007669"/>
    <property type="project" value="TreeGrafter"/>
</dbReference>
<feature type="compositionally biased region" description="Polar residues" evidence="14">
    <location>
        <begin position="829"/>
        <end position="843"/>
    </location>
</feature>
<dbReference type="InterPro" id="IPR023405">
    <property type="entry name" value="Topo_IA_core_domain"/>
</dbReference>
<dbReference type="PRINTS" id="PR00417">
    <property type="entry name" value="PRTPISMRASEI"/>
</dbReference>
<dbReference type="PROSITE" id="PS51999">
    <property type="entry name" value="ZF_GRF"/>
    <property type="match status" value="2"/>
</dbReference>